<keyword evidence="4" id="KW-0804">Transcription</keyword>
<dbReference type="CDD" id="cd06288">
    <property type="entry name" value="PBP1_sucrose_transcription_regulator"/>
    <property type="match status" value="1"/>
</dbReference>
<evidence type="ECO:0000256" key="3">
    <source>
        <dbReference type="ARBA" id="ARBA00023125"/>
    </source>
</evidence>
<dbReference type="Gene3D" id="3.40.50.2300">
    <property type="match status" value="2"/>
</dbReference>
<name>A0AAU7S013_9HYPH</name>
<dbReference type="SMART" id="SM00354">
    <property type="entry name" value="HTH_LACI"/>
    <property type="match status" value="1"/>
</dbReference>
<dbReference type="PANTHER" id="PTHR30146">
    <property type="entry name" value="LACI-RELATED TRANSCRIPTIONAL REPRESSOR"/>
    <property type="match status" value="1"/>
</dbReference>
<dbReference type="SUPFAM" id="SSF47413">
    <property type="entry name" value="lambda repressor-like DNA-binding domains"/>
    <property type="match status" value="1"/>
</dbReference>
<dbReference type="InterPro" id="IPR010982">
    <property type="entry name" value="Lambda_DNA-bd_dom_sf"/>
</dbReference>
<dbReference type="CDD" id="cd01392">
    <property type="entry name" value="HTH_LacI"/>
    <property type="match status" value="1"/>
</dbReference>
<evidence type="ECO:0000256" key="4">
    <source>
        <dbReference type="ARBA" id="ARBA00023163"/>
    </source>
</evidence>
<gene>
    <name evidence="6" type="ORF">ABM479_19760</name>
</gene>
<dbReference type="PANTHER" id="PTHR30146:SF148">
    <property type="entry name" value="HTH-TYPE TRANSCRIPTIONAL REPRESSOR PURR-RELATED"/>
    <property type="match status" value="1"/>
</dbReference>
<protein>
    <submittedName>
        <fullName evidence="6">LacI family DNA-binding transcriptional regulator</fullName>
    </submittedName>
</protein>
<keyword evidence="2" id="KW-0805">Transcription regulation</keyword>
<dbReference type="Gene3D" id="1.10.260.40">
    <property type="entry name" value="lambda repressor-like DNA-binding domains"/>
    <property type="match status" value="1"/>
</dbReference>
<proteinExistence type="predicted"/>
<evidence type="ECO:0000259" key="5">
    <source>
        <dbReference type="PROSITE" id="PS50932"/>
    </source>
</evidence>
<geneLocation type="plasmid" evidence="6">
    <name>unnamed1</name>
</geneLocation>
<evidence type="ECO:0000313" key="6">
    <source>
        <dbReference type="EMBL" id="XBT95782.1"/>
    </source>
</evidence>
<dbReference type="SUPFAM" id="SSF53822">
    <property type="entry name" value="Periplasmic binding protein-like I"/>
    <property type="match status" value="1"/>
</dbReference>
<dbReference type="AlphaFoldDB" id="A0AAU7S013"/>
<dbReference type="Pfam" id="PF13377">
    <property type="entry name" value="Peripla_BP_3"/>
    <property type="match status" value="1"/>
</dbReference>
<dbReference type="InterPro" id="IPR028082">
    <property type="entry name" value="Peripla_BP_I"/>
</dbReference>
<dbReference type="Pfam" id="PF00356">
    <property type="entry name" value="LacI"/>
    <property type="match status" value="1"/>
</dbReference>
<organism evidence="6">
    <name type="scientific">Rhizobium sp. ZPR3</name>
    <dbReference type="NCBI Taxonomy" id="3158967"/>
    <lineage>
        <taxon>Bacteria</taxon>
        <taxon>Pseudomonadati</taxon>
        <taxon>Pseudomonadota</taxon>
        <taxon>Alphaproteobacteria</taxon>
        <taxon>Hyphomicrobiales</taxon>
        <taxon>Rhizobiaceae</taxon>
        <taxon>Rhizobium/Agrobacterium group</taxon>
        <taxon>Rhizobium</taxon>
    </lineage>
</organism>
<feature type="domain" description="HTH lacI-type" evidence="5">
    <location>
        <begin position="9"/>
        <end position="55"/>
    </location>
</feature>
<dbReference type="RefSeq" id="WP_349960149.1">
    <property type="nucleotide sequence ID" value="NZ_CP157961.1"/>
</dbReference>
<dbReference type="EMBL" id="CP157961">
    <property type="protein sequence ID" value="XBT95782.1"/>
    <property type="molecule type" value="Genomic_DNA"/>
</dbReference>
<sequence>MNDKTTKRPTMSDIASQVGVSHATVSLVLNEAPGKRVSEKVRERVLAVAEELGYQKTVPANDPISGIIVLLIDDLMASQHAAPLIEGVRSAAEEQGLAALTVVTGGQVEFAESILDYLGRRQIVGVIYATLITQLAPVLPSKLGNYPAVLLNCHQQRAEFSSIIPGDHAGGYAATEALIKAGHRRIAMIDAGRQRLEAARDRLSGYRQALTTYDIAVDPELILSEAWSLDLGREKMLQLLDLPLPPTAVFCFSDRVAMGAYDAIRLRGLRIPDDISVIGFDDESLARKILPPLTTLKLPHEDMGRWAVAELLEKVMQPKKPPVRLKMECQLILRASIAPPP</sequence>
<reference evidence="6" key="1">
    <citation type="submission" date="2024-06" db="EMBL/GenBank/DDBJ databases">
        <authorList>
            <person name="Li T."/>
            <person name="Gao R."/>
        </authorList>
    </citation>
    <scope>NUCLEOTIDE SEQUENCE</scope>
    <source>
        <strain evidence="6">ZPR3</strain>
        <plasmid evidence="6">unnamed1</plasmid>
    </source>
</reference>
<dbReference type="InterPro" id="IPR046335">
    <property type="entry name" value="LacI/GalR-like_sensor"/>
</dbReference>
<keyword evidence="6" id="KW-0614">Plasmid</keyword>
<keyword evidence="1" id="KW-0678">Repressor</keyword>
<accession>A0AAU7S013</accession>
<evidence type="ECO:0000256" key="1">
    <source>
        <dbReference type="ARBA" id="ARBA00022491"/>
    </source>
</evidence>
<dbReference type="InterPro" id="IPR000843">
    <property type="entry name" value="HTH_LacI"/>
</dbReference>
<dbReference type="GO" id="GO:0000976">
    <property type="term" value="F:transcription cis-regulatory region binding"/>
    <property type="evidence" value="ECO:0007669"/>
    <property type="project" value="TreeGrafter"/>
</dbReference>
<keyword evidence="3 6" id="KW-0238">DNA-binding</keyword>
<dbReference type="GO" id="GO:0003700">
    <property type="term" value="F:DNA-binding transcription factor activity"/>
    <property type="evidence" value="ECO:0007669"/>
    <property type="project" value="TreeGrafter"/>
</dbReference>
<evidence type="ECO:0000256" key="2">
    <source>
        <dbReference type="ARBA" id="ARBA00023015"/>
    </source>
</evidence>
<dbReference type="PROSITE" id="PS00356">
    <property type="entry name" value="HTH_LACI_1"/>
    <property type="match status" value="1"/>
</dbReference>
<dbReference type="PROSITE" id="PS50932">
    <property type="entry name" value="HTH_LACI_2"/>
    <property type="match status" value="1"/>
</dbReference>